<proteinExistence type="predicted"/>
<name>A0A6C0DN34_9ZZZZ</name>
<accession>A0A6C0DN34</accession>
<sequence length="114" mass="13830">MALNTNHLLLNLNNMEENAKRRKRAYALTQQIRQPSNEHDFKPETDTGDDYDIKRMMMLEESSPVEVQQELQWLRLQLCEKNNYIRKLRTEIDISVNEIQMKEFRKNDYNSIRR</sequence>
<dbReference type="EMBL" id="MN739633">
    <property type="protein sequence ID" value="QHT17279.1"/>
    <property type="molecule type" value="Genomic_DNA"/>
</dbReference>
<organism evidence="1">
    <name type="scientific">viral metagenome</name>
    <dbReference type="NCBI Taxonomy" id="1070528"/>
    <lineage>
        <taxon>unclassified sequences</taxon>
        <taxon>metagenomes</taxon>
        <taxon>organismal metagenomes</taxon>
    </lineage>
</organism>
<reference evidence="1" key="1">
    <citation type="journal article" date="2020" name="Nature">
        <title>Giant virus diversity and host interactions through global metagenomics.</title>
        <authorList>
            <person name="Schulz F."/>
            <person name="Roux S."/>
            <person name="Paez-Espino D."/>
            <person name="Jungbluth S."/>
            <person name="Walsh D.A."/>
            <person name="Denef V.J."/>
            <person name="McMahon K.D."/>
            <person name="Konstantinidis K.T."/>
            <person name="Eloe-Fadrosh E.A."/>
            <person name="Kyrpides N.C."/>
            <person name="Woyke T."/>
        </authorList>
    </citation>
    <scope>NUCLEOTIDE SEQUENCE</scope>
    <source>
        <strain evidence="1">GVMAG-M-3300023174-24</strain>
    </source>
</reference>
<evidence type="ECO:0000313" key="1">
    <source>
        <dbReference type="EMBL" id="QHT17279.1"/>
    </source>
</evidence>
<protein>
    <submittedName>
        <fullName evidence="1">Uncharacterized protein</fullName>
    </submittedName>
</protein>
<dbReference type="AlphaFoldDB" id="A0A6C0DN34"/>